<dbReference type="FunFam" id="3.40.630.10:FF:000006">
    <property type="entry name" value="N-acetyldiaminopimelate deacetylase"/>
    <property type="match status" value="1"/>
</dbReference>
<keyword evidence="5" id="KW-0464">Manganese</keyword>
<feature type="binding site" evidence="5">
    <location>
        <position position="102"/>
    </location>
    <ligand>
        <name>Mn(2+)</name>
        <dbReference type="ChEBI" id="CHEBI:29035"/>
        <label>2</label>
    </ligand>
</feature>
<evidence type="ECO:0000259" key="6">
    <source>
        <dbReference type="Pfam" id="PF07687"/>
    </source>
</evidence>
<feature type="binding site" evidence="5">
    <location>
        <position position="104"/>
    </location>
    <ligand>
        <name>Mn(2+)</name>
        <dbReference type="ChEBI" id="CHEBI:29035"/>
        <label>2</label>
    </ligand>
</feature>
<dbReference type="PIRSF" id="PIRSF005962">
    <property type="entry name" value="Pept_M20D_amidohydro"/>
    <property type="match status" value="1"/>
</dbReference>
<dbReference type="PANTHER" id="PTHR11014:SF63">
    <property type="entry name" value="METALLOPEPTIDASE, PUTATIVE (AFU_ORTHOLOGUE AFUA_6G09600)-RELATED"/>
    <property type="match status" value="1"/>
</dbReference>
<keyword evidence="2 5" id="KW-0479">Metal-binding</keyword>
<dbReference type="NCBIfam" id="TIGR01891">
    <property type="entry name" value="amidohydrolases"/>
    <property type="match status" value="1"/>
</dbReference>
<protein>
    <submittedName>
        <fullName evidence="7">Amidohydrolase</fullName>
    </submittedName>
</protein>
<dbReference type="PANTHER" id="PTHR11014">
    <property type="entry name" value="PEPTIDASE M20 FAMILY MEMBER"/>
    <property type="match status" value="1"/>
</dbReference>
<dbReference type="Gene3D" id="3.30.70.360">
    <property type="match status" value="1"/>
</dbReference>
<evidence type="ECO:0000256" key="2">
    <source>
        <dbReference type="ARBA" id="ARBA00022723"/>
    </source>
</evidence>
<evidence type="ECO:0000256" key="5">
    <source>
        <dbReference type="PIRSR" id="PIRSR005962-1"/>
    </source>
</evidence>
<evidence type="ECO:0000256" key="4">
    <source>
        <dbReference type="ARBA" id="ARBA00052737"/>
    </source>
</evidence>
<gene>
    <name evidence="7" type="ORF">FPZ49_07165</name>
</gene>
<dbReference type="GO" id="GO:0019877">
    <property type="term" value="P:diaminopimelate biosynthetic process"/>
    <property type="evidence" value="ECO:0007669"/>
    <property type="project" value="UniProtKB-ARBA"/>
</dbReference>
<dbReference type="InterPro" id="IPR002933">
    <property type="entry name" value="Peptidase_M20"/>
</dbReference>
<dbReference type="SUPFAM" id="SSF55031">
    <property type="entry name" value="Bacterial exopeptidase dimerisation domain"/>
    <property type="match status" value="1"/>
</dbReference>
<name>A0A559KEX4_9BACL</name>
<dbReference type="SUPFAM" id="SSF53187">
    <property type="entry name" value="Zn-dependent exopeptidases"/>
    <property type="match status" value="1"/>
</dbReference>
<evidence type="ECO:0000256" key="1">
    <source>
        <dbReference type="ARBA" id="ARBA00006153"/>
    </source>
</evidence>
<dbReference type="InterPro" id="IPR017439">
    <property type="entry name" value="Amidohydrolase"/>
</dbReference>
<dbReference type="CDD" id="cd03886">
    <property type="entry name" value="M20_Acy1"/>
    <property type="match status" value="1"/>
</dbReference>
<dbReference type="EMBL" id="VNJI01000007">
    <property type="protein sequence ID" value="TVY10673.1"/>
    <property type="molecule type" value="Genomic_DNA"/>
</dbReference>
<dbReference type="GO" id="GO:0050118">
    <property type="term" value="F:N-acetyldiaminopimelate deacetylase activity"/>
    <property type="evidence" value="ECO:0007669"/>
    <property type="project" value="UniProtKB-ARBA"/>
</dbReference>
<comment type="cofactor">
    <cofactor evidence="5">
        <name>Mn(2+)</name>
        <dbReference type="ChEBI" id="CHEBI:29035"/>
    </cofactor>
    <text evidence="5">The Mn(2+) ion enhances activity.</text>
</comment>
<dbReference type="FunFam" id="3.30.70.360:FF:000001">
    <property type="entry name" value="N-acetyldiaminopimelate deacetylase"/>
    <property type="match status" value="1"/>
</dbReference>
<dbReference type="Gene3D" id="3.40.630.10">
    <property type="entry name" value="Zn peptidases"/>
    <property type="match status" value="1"/>
</dbReference>
<evidence type="ECO:0000313" key="7">
    <source>
        <dbReference type="EMBL" id="TVY10673.1"/>
    </source>
</evidence>
<dbReference type="InterPro" id="IPR036264">
    <property type="entry name" value="Bact_exopeptidase_dim_dom"/>
</dbReference>
<accession>A0A559KEX4</accession>
<reference evidence="7 8" key="1">
    <citation type="submission" date="2019-07" db="EMBL/GenBank/DDBJ databases">
        <authorList>
            <person name="Kim J."/>
        </authorList>
    </citation>
    <scope>NUCLEOTIDE SEQUENCE [LARGE SCALE GENOMIC DNA]</scope>
    <source>
        <strain evidence="7 8">JC52</strain>
    </source>
</reference>
<sequence>MQRLLLEGSSMEEELIAFRRDLHRHPELSFQESRTAQRVAEALIALGLQVRTGVGGHGIVADLVGSRAGRTIALRADMDALPIREETGLAFASEREGVMHACGHDAHTSILLGAARILVGRKDELEGSVRFIFQSAEEINAGARAMIEAGVLEGVDEIYGLHNLPTLSAGKIATRHGNLMGSVDRIEITLEGRGGHGAIPDQTVDPIVAASAIIQGLQTAASREVSPFDPIVVTIGSIHAGEANNVIPQRCELTGTVRTFSPEVQRGMRERLERIILRIAEGYRCQASVRYIEQTPVLVNHSENVTHVERVVDELIGSARRVEAAPTMAGEDFSFYVTERPGCFFWLGSGPAENAHEAYGLHHPKFDINEQCLSLGASVMAAIAFRRLIVDNGQ</sequence>
<comment type="caution">
    <text evidence="7">The sequence shown here is derived from an EMBL/GenBank/DDBJ whole genome shotgun (WGS) entry which is preliminary data.</text>
</comment>
<proteinExistence type="inferred from homology"/>
<keyword evidence="8" id="KW-1185">Reference proteome</keyword>
<feature type="binding site" evidence="5">
    <location>
        <position position="162"/>
    </location>
    <ligand>
        <name>Mn(2+)</name>
        <dbReference type="ChEBI" id="CHEBI:29035"/>
        <label>2</label>
    </ligand>
</feature>
<keyword evidence="3 7" id="KW-0378">Hydrolase</keyword>
<dbReference type="Pfam" id="PF07687">
    <property type="entry name" value="M20_dimer"/>
    <property type="match status" value="1"/>
</dbReference>
<evidence type="ECO:0000313" key="8">
    <source>
        <dbReference type="Proteomes" id="UP000317036"/>
    </source>
</evidence>
<feature type="binding site" evidence="5">
    <location>
        <position position="362"/>
    </location>
    <ligand>
        <name>Mn(2+)</name>
        <dbReference type="ChEBI" id="CHEBI:29035"/>
        <label>2</label>
    </ligand>
</feature>
<dbReference type="OrthoDB" id="9776731at2"/>
<comment type="similarity">
    <text evidence="1">Belongs to the peptidase M20 family.</text>
</comment>
<feature type="domain" description="Peptidase M20 dimerisation" evidence="6">
    <location>
        <begin position="186"/>
        <end position="270"/>
    </location>
</feature>
<dbReference type="Pfam" id="PF01546">
    <property type="entry name" value="Peptidase_M20"/>
    <property type="match status" value="1"/>
</dbReference>
<dbReference type="AlphaFoldDB" id="A0A559KEX4"/>
<dbReference type="InterPro" id="IPR011650">
    <property type="entry name" value="Peptidase_M20_dimer"/>
</dbReference>
<comment type="catalytic activity">
    <reaction evidence="4">
        <text>N-acetyl-L-cysteine + H2O = L-cysteine + acetate</text>
        <dbReference type="Rhea" id="RHEA:75515"/>
        <dbReference type="ChEBI" id="CHEBI:15377"/>
        <dbReference type="ChEBI" id="CHEBI:30089"/>
        <dbReference type="ChEBI" id="CHEBI:35235"/>
        <dbReference type="ChEBI" id="CHEBI:78236"/>
    </reaction>
    <physiologicalReaction direction="left-to-right" evidence="4">
        <dbReference type="Rhea" id="RHEA:75516"/>
    </physiologicalReaction>
</comment>
<feature type="binding site" evidence="5">
    <location>
        <position position="138"/>
    </location>
    <ligand>
        <name>Mn(2+)</name>
        <dbReference type="ChEBI" id="CHEBI:29035"/>
        <label>2</label>
    </ligand>
</feature>
<dbReference type="Proteomes" id="UP000317036">
    <property type="component" value="Unassembled WGS sequence"/>
</dbReference>
<organism evidence="7 8">
    <name type="scientific">Paenibacillus cremeus</name>
    <dbReference type="NCBI Taxonomy" id="2163881"/>
    <lineage>
        <taxon>Bacteria</taxon>
        <taxon>Bacillati</taxon>
        <taxon>Bacillota</taxon>
        <taxon>Bacilli</taxon>
        <taxon>Bacillales</taxon>
        <taxon>Paenibacillaceae</taxon>
        <taxon>Paenibacillus</taxon>
    </lineage>
</organism>
<dbReference type="GO" id="GO:0046872">
    <property type="term" value="F:metal ion binding"/>
    <property type="evidence" value="ECO:0007669"/>
    <property type="project" value="UniProtKB-KW"/>
</dbReference>
<evidence type="ECO:0000256" key="3">
    <source>
        <dbReference type="ARBA" id="ARBA00022801"/>
    </source>
</evidence>